<feature type="transmembrane region" description="Helical" evidence="1">
    <location>
        <begin position="142"/>
        <end position="161"/>
    </location>
</feature>
<sequence>MNTVVAIPGLICAAVLCAGDIRRRRVSRRVVIGGIAAQLATQCGWGWLANAWMVPAAGLSGMLIAGLMQWILASVVPGSLGFGDVTCAMLLGTVLGPFGAIPFTIWWLVMGVIGLGALGWASRRAGAVLRRKSRSRRRRHHISIPFVPVMLAAAVITIVVSQCGLHW</sequence>
<evidence type="ECO:0000313" key="4">
    <source>
        <dbReference type="EMBL" id="KFI58636.1"/>
    </source>
</evidence>
<dbReference type="eggNOG" id="ENOG5031Y3G">
    <property type="taxonomic scope" value="Bacteria"/>
</dbReference>
<organism evidence="3 5">
    <name type="scientific">Bifidobacterium gallicum DSM 20093 = LMG 11596</name>
    <dbReference type="NCBI Taxonomy" id="561180"/>
    <lineage>
        <taxon>Bacteria</taxon>
        <taxon>Bacillati</taxon>
        <taxon>Actinomycetota</taxon>
        <taxon>Actinomycetes</taxon>
        <taxon>Bifidobacteriales</taxon>
        <taxon>Bifidobacteriaceae</taxon>
        <taxon>Bifidobacterium</taxon>
    </lineage>
</organism>
<evidence type="ECO:0000256" key="1">
    <source>
        <dbReference type="SAM" id="Phobius"/>
    </source>
</evidence>
<dbReference type="InterPro" id="IPR000045">
    <property type="entry name" value="Prepilin_IV_endopep_pep"/>
</dbReference>
<feature type="transmembrane region" description="Helical" evidence="1">
    <location>
        <begin position="104"/>
        <end position="121"/>
    </location>
</feature>
<dbReference type="Proteomes" id="UP000003656">
    <property type="component" value="Unassembled WGS sequence"/>
</dbReference>
<keyword evidence="1" id="KW-0472">Membrane</keyword>
<keyword evidence="1" id="KW-1133">Transmembrane helix</keyword>
<dbReference type="Proteomes" id="UP000029074">
    <property type="component" value="Unassembled WGS sequence"/>
</dbReference>
<name>D1NSB1_9BIFI</name>
<dbReference type="RefSeq" id="WP_006294062.1">
    <property type="nucleotide sequence ID" value="NZ_ABXB03000001.1"/>
</dbReference>
<evidence type="ECO:0000259" key="2">
    <source>
        <dbReference type="Pfam" id="PF01478"/>
    </source>
</evidence>
<evidence type="ECO:0000313" key="6">
    <source>
        <dbReference type="Proteomes" id="UP000029074"/>
    </source>
</evidence>
<gene>
    <name evidence="4" type="ORF">BGLCM_0927</name>
    <name evidence="3" type="ORF">BIFGAL_02667</name>
</gene>
<dbReference type="STRING" id="561180.BIFGAL_02667"/>
<dbReference type="GO" id="GO:0004190">
    <property type="term" value="F:aspartic-type endopeptidase activity"/>
    <property type="evidence" value="ECO:0007669"/>
    <property type="project" value="InterPro"/>
</dbReference>
<evidence type="ECO:0000313" key="3">
    <source>
        <dbReference type="EMBL" id="EFA23563.1"/>
    </source>
</evidence>
<dbReference type="EMBL" id="JGYW01000005">
    <property type="protein sequence ID" value="KFI58636.1"/>
    <property type="molecule type" value="Genomic_DNA"/>
</dbReference>
<dbReference type="EMBL" id="ABXB03000001">
    <property type="protein sequence ID" value="EFA23563.1"/>
    <property type="molecule type" value="Genomic_DNA"/>
</dbReference>
<dbReference type="Pfam" id="PF01478">
    <property type="entry name" value="Peptidase_A24"/>
    <property type="match status" value="1"/>
</dbReference>
<keyword evidence="6" id="KW-1185">Reference proteome</keyword>
<dbReference type="Gene3D" id="1.20.120.1220">
    <property type="match status" value="1"/>
</dbReference>
<feature type="domain" description="Prepilin type IV endopeptidase peptidase" evidence="2">
    <location>
        <begin position="10"/>
        <end position="113"/>
    </location>
</feature>
<feature type="transmembrane region" description="Helical" evidence="1">
    <location>
        <begin position="54"/>
        <end position="73"/>
    </location>
</feature>
<evidence type="ECO:0000313" key="5">
    <source>
        <dbReference type="Proteomes" id="UP000003656"/>
    </source>
</evidence>
<comment type="caution">
    <text evidence="3">The sequence shown here is derived from an EMBL/GenBank/DDBJ whole genome shotgun (WGS) entry which is preliminary data.</text>
</comment>
<accession>D1NSB1</accession>
<dbReference type="OrthoDB" id="3233720at2"/>
<dbReference type="GO" id="GO:0016020">
    <property type="term" value="C:membrane"/>
    <property type="evidence" value="ECO:0007669"/>
    <property type="project" value="InterPro"/>
</dbReference>
<dbReference type="AlphaFoldDB" id="D1NSB1"/>
<protein>
    <submittedName>
        <fullName evidence="4">Peptidase A24</fullName>
    </submittedName>
</protein>
<reference evidence="4 6" key="2">
    <citation type="submission" date="2014-03" db="EMBL/GenBank/DDBJ databases">
        <title>Genomics of Bifidobacteria.</title>
        <authorList>
            <person name="Ventura M."/>
            <person name="Milani C."/>
            <person name="Lugli G.A."/>
        </authorList>
    </citation>
    <scope>NUCLEOTIDE SEQUENCE [LARGE SCALE GENOMIC DNA]</scope>
    <source>
        <strain evidence="4 6">LMG 11596</strain>
    </source>
</reference>
<proteinExistence type="predicted"/>
<reference evidence="3 5" key="1">
    <citation type="submission" date="2009-11" db="EMBL/GenBank/DDBJ databases">
        <authorList>
            <person name="Weinstock G."/>
            <person name="Sodergren E."/>
            <person name="Clifton S."/>
            <person name="Fulton L."/>
            <person name="Fulton B."/>
            <person name="Courtney L."/>
            <person name="Fronick C."/>
            <person name="Harrison M."/>
            <person name="Strong C."/>
            <person name="Farmer C."/>
            <person name="Delahaunty K."/>
            <person name="Markovic C."/>
            <person name="Hall O."/>
            <person name="Minx P."/>
            <person name="Tomlinson C."/>
            <person name="Mitreva M."/>
            <person name="Nelson J."/>
            <person name="Hou S."/>
            <person name="Wollam A."/>
            <person name="Pepin K.H."/>
            <person name="Johnson M."/>
            <person name="Bhonagiri V."/>
            <person name="Nash W.E."/>
            <person name="Warren W."/>
            <person name="Chinwalla A."/>
            <person name="Mardis E.R."/>
            <person name="Wilson R.K."/>
        </authorList>
    </citation>
    <scope>NUCLEOTIDE SEQUENCE [LARGE SCALE GENOMIC DNA]</scope>
    <source>
        <strain evidence="3 5">DSM 20093</strain>
    </source>
</reference>
<keyword evidence="1" id="KW-0812">Transmembrane</keyword>